<evidence type="ECO:0000256" key="5">
    <source>
        <dbReference type="ARBA" id="ARBA00022989"/>
    </source>
</evidence>
<dbReference type="Proteomes" id="UP001500368">
    <property type="component" value="Unassembled WGS sequence"/>
</dbReference>
<keyword evidence="4 7" id="KW-0812">Transmembrane</keyword>
<feature type="transmembrane region" description="Helical" evidence="9">
    <location>
        <begin position="171"/>
        <end position="194"/>
    </location>
</feature>
<feature type="transmembrane region" description="Helical" evidence="9">
    <location>
        <begin position="305"/>
        <end position="327"/>
    </location>
</feature>
<evidence type="ECO:0000256" key="9">
    <source>
        <dbReference type="SAM" id="Phobius"/>
    </source>
</evidence>
<comment type="subcellular location">
    <subcellularLocation>
        <location evidence="1">Cell membrane</location>
        <topology evidence="1">Multi-pass membrane protein</topology>
    </subcellularLocation>
    <subcellularLocation>
        <location evidence="7">Membrane</location>
        <topology evidence="7">Multi-pass membrane protein</topology>
    </subcellularLocation>
</comment>
<comment type="similarity">
    <text evidence="2">Belongs to the CPA3 antiporters (TC 2.A.63) subunit D family.</text>
</comment>
<dbReference type="EMBL" id="BAABLW010000007">
    <property type="protein sequence ID" value="GAA4920432.1"/>
    <property type="molecule type" value="Genomic_DNA"/>
</dbReference>
<dbReference type="PANTHER" id="PTHR42703:SF1">
    <property type="entry name" value="NA(+)_H(+) ANTIPORTER SUBUNIT D1"/>
    <property type="match status" value="1"/>
</dbReference>
<reference evidence="12" key="1">
    <citation type="journal article" date="2019" name="Int. J. Syst. Evol. Microbiol.">
        <title>The Global Catalogue of Microorganisms (GCM) 10K type strain sequencing project: providing services to taxonomists for standard genome sequencing and annotation.</title>
        <authorList>
            <consortium name="The Broad Institute Genomics Platform"/>
            <consortium name="The Broad Institute Genome Sequencing Center for Infectious Disease"/>
            <person name="Wu L."/>
            <person name="Ma J."/>
        </authorList>
    </citation>
    <scope>NUCLEOTIDE SEQUENCE [LARGE SCALE GENOMIC DNA]</scope>
    <source>
        <strain evidence="12">JCM 19129</strain>
    </source>
</reference>
<evidence type="ECO:0000256" key="8">
    <source>
        <dbReference type="SAM" id="MobiDB-lite"/>
    </source>
</evidence>
<dbReference type="InterPro" id="IPR001750">
    <property type="entry name" value="ND/Mrp_TM"/>
</dbReference>
<feature type="transmembrane region" description="Helical" evidence="9">
    <location>
        <begin position="277"/>
        <end position="298"/>
    </location>
</feature>
<keyword evidence="3" id="KW-1003">Cell membrane</keyword>
<keyword evidence="5 9" id="KW-1133">Transmembrane helix</keyword>
<evidence type="ECO:0000256" key="7">
    <source>
        <dbReference type="RuleBase" id="RU000320"/>
    </source>
</evidence>
<feature type="region of interest" description="Disordered" evidence="8">
    <location>
        <begin position="548"/>
        <end position="592"/>
    </location>
</feature>
<keyword evidence="12" id="KW-1185">Reference proteome</keyword>
<name>A0ABP9FY09_9MICC</name>
<dbReference type="PANTHER" id="PTHR42703">
    <property type="entry name" value="NADH DEHYDROGENASE"/>
    <property type="match status" value="1"/>
</dbReference>
<evidence type="ECO:0000313" key="11">
    <source>
        <dbReference type="EMBL" id="GAA4920432.1"/>
    </source>
</evidence>
<feature type="transmembrane region" description="Helical" evidence="9">
    <location>
        <begin position="412"/>
        <end position="432"/>
    </location>
</feature>
<dbReference type="NCBIfam" id="NF009308">
    <property type="entry name" value="PRK12665.1"/>
    <property type="match status" value="1"/>
</dbReference>
<dbReference type="Pfam" id="PF00361">
    <property type="entry name" value="Proton_antipo_M"/>
    <property type="match status" value="1"/>
</dbReference>
<evidence type="ECO:0000256" key="4">
    <source>
        <dbReference type="ARBA" id="ARBA00022692"/>
    </source>
</evidence>
<dbReference type="InterPro" id="IPR003918">
    <property type="entry name" value="NADH_UbQ_OxRdtase"/>
</dbReference>
<evidence type="ECO:0000256" key="3">
    <source>
        <dbReference type="ARBA" id="ARBA00022475"/>
    </source>
</evidence>
<feature type="domain" description="NADH:quinone oxidoreductase/Mrp antiporter transmembrane" evidence="10">
    <location>
        <begin position="135"/>
        <end position="423"/>
    </location>
</feature>
<proteinExistence type="inferred from homology"/>
<dbReference type="InterPro" id="IPR050586">
    <property type="entry name" value="CPA3_Na-H_Antiporter_D"/>
</dbReference>
<gene>
    <name evidence="11" type="ORF">GCM10025790_15600</name>
</gene>
<organism evidence="11 12">
    <name type="scientific">Nesterenkonia rhizosphaerae</name>
    <dbReference type="NCBI Taxonomy" id="1348272"/>
    <lineage>
        <taxon>Bacteria</taxon>
        <taxon>Bacillati</taxon>
        <taxon>Actinomycetota</taxon>
        <taxon>Actinomycetes</taxon>
        <taxon>Micrococcales</taxon>
        <taxon>Micrococcaceae</taxon>
        <taxon>Nesterenkonia</taxon>
    </lineage>
</organism>
<evidence type="ECO:0000256" key="2">
    <source>
        <dbReference type="ARBA" id="ARBA00005346"/>
    </source>
</evidence>
<evidence type="ECO:0000259" key="10">
    <source>
        <dbReference type="Pfam" id="PF00361"/>
    </source>
</evidence>
<evidence type="ECO:0000313" key="12">
    <source>
        <dbReference type="Proteomes" id="UP001500368"/>
    </source>
</evidence>
<dbReference type="PRINTS" id="PR01437">
    <property type="entry name" value="NUOXDRDTASE4"/>
</dbReference>
<sequence>MEFSIITLVPLAVLLPFFGAAFAFAFYRHQSTQRSITVGTLIITVVLEMFLLSEVWNGGTHAVSLAGWPAPFGISMVIDRFSSLMLVISSVITLAVLLYAVGQGAAEEKNDSGPVSIFYPTYLILVAGVSNAFLAGDLFNMYVGFEIFLTASYVLLTLGGGEARIRAGVTYVVVSILSSMLFLITIGLIYAATGTVNLADLALKLGDLEPSTQLMLHVMLLVAFGIKAAVFPLAFWLPDSYPTAPAPVTAVFAGLLTKVGIYAMIRTETLLFPGERINTALMIVAALTMIVGIMGALAQADIKRMLSFTLISHIGYLVFGLALSSIIGMAATIYYVAHHITIQTTLFLVTGLVERRAGTSNVDRLGGLAKLSPALAVLFFIPAMNLAGIPPFSGFVGKLGMMQGGIAENTWITWTLVVASVVTSLLTLLAVARIWSRGFWRKAEDVEERSRLLTPKSLAHARAANKRLLPPTMVLPTAALVILSVAFTVFAGPLMNFSRAAAQDMYERTPYLEAVLGEERVDGVREELVEFTTGHLIDLNTGDDGAAEFAPIRTSLEPEHQTDEDGSSTVEDGTETDADDPEHDQHEEGSGD</sequence>
<feature type="transmembrane region" description="Helical" evidence="9">
    <location>
        <begin position="333"/>
        <end position="353"/>
    </location>
</feature>
<feature type="transmembrane region" description="Helical" evidence="9">
    <location>
        <begin position="214"/>
        <end position="237"/>
    </location>
</feature>
<feature type="compositionally biased region" description="Basic and acidic residues" evidence="8">
    <location>
        <begin position="583"/>
        <end position="592"/>
    </location>
</feature>
<feature type="transmembrane region" description="Helical" evidence="9">
    <location>
        <begin position="244"/>
        <end position="265"/>
    </location>
</feature>
<comment type="caution">
    <text evidence="11">The sequence shown here is derived from an EMBL/GenBank/DDBJ whole genome shotgun (WGS) entry which is preliminary data.</text>
</comment>
<evidence type="ECO:0000256" key="6">
    <source>
        <dbReference type="ARBA" id="ARBA00023136"/>
    </source>
</evidence>
<feature type="transmembrane region" description="Helical" evidence="9">
    <location>
        <begin position="81"/>
        <end position="101"/>
    </location>
</feature>
<feature type="transmembrane region" description="Helical" evidence="9">
    <location>
        <begin position="6"/>
        <end position="27"/>
    </location>
</feature>
<feature type="transmembrane region" description="Helical" evidence="9">
    <location>
        <begin position="113"/>
        <end position="133"/>
    </location>
</feature>
<keyword evidence="6 9" id="KW-0472">Membrane</keyword>
<evidence type="ECO:0000256" key="1">
    <source>
        <dbReference type="ARBA" id="ARBA00004651"/>
    </source>
</evidence>
<accession>A0ABP9FY09</accession>
<dbReference type="RefSeq" id="WP_345477496.1">
    <property type="nucleotide sequence ID" value="NZ_BAABLW010000007.1"/>
</dbReference>
<feature type="transmembrane region" description="Helical" evidence="9">
    <location>
        <begin position="474"/>
        <end position="495"/>
    </location>
</feature>
<feature type="transmembrane region" description="Helical" evidence="9">
    <location>
        <begin position="36"/>
        <end position="56"/>
    </location>
</feature>
<feature type="compositionally biased region" description="Acidic residues" evidence="8">
    <location>
        <begin position="564"/>
        <end position="582"/>
    </location>
</feature>
<protein>
    <submittedName>
        <fullName evidence="11">Na+/H+ antiporter subunit D</fullName>
    </submittedName>
</protein>
<feature type="transmembrane region" description="Helical" evidence="9">
    <location>
        <begin position="139"/>
        <end position="159"/>
    </location>
</feature>
<feature type="transmembrane region" description="Helical" evidence="9">
    <location>
        <begin position="374"/>
        <end position="392"/>
    </location>
</feature>